<dbReference type="InterPro" id="IPR012160">
    <property type="entry name" value="LtaS-like"/>
</dbReference>
<dbReference type="PIRSF" id="PIRSF005091">
    <property type="entry name" value="Mmb_sulf_HI1246"/>
    <property type="match status" value="1"/>
</dbReference>
<dbReference type="InterPro" id="IPR050448">
    <property type="entry name" value="OpgB/LTA_synthase_biosynth"/>
</dbReference>
<feature type="transmembrane region" description="Helical" evidence="12">
    <location>
        <begin position="175"/>
        <end position="192"/>
    </location>
</feature>
<feature type="binding site" evidence="11">
    <location>
        <position position="327"/>
    </location>
    <ligand>
        <name>Mn(2+)</name>
        <dbReference type="ChEBI" id="CHEBI:29035"/>
    </ligand>
</feature>
<keyword evidence="4 8" id="KW-1003">Cell membrane</keyword>
<feature type="transmembrane region" description="Helical" evidence="12">
    <location>
        <begin position="91"/>
        <end position="112"/>
    </location>
</feature>
<reference evidence="14 15" key="1">
    <citation type="submission" date="2016-08" db="EMBL/GenBank/DDBJ databases">
        <title>Complete genome sequence of Fictibacillus arsenicus G25-54, a strain with toxicity to nematodes and a potential arsenic-resistance activity.</title>
        <authorList>
            <person name="Zheng Z."/>
        </authorList>
    </citation>
    <scope>NUCLEOTIDE SEQUENCE [LARGE SCALE GENOMIC DNA]</scope>
    <source>
        <strain evidence="14 15">G25-54</strain>
    </source>
</reference>
<evidence type="ECO:0000256" key="2">
    <source>
        <dbReference type="ARBA" id="ARBA00004936"/>
    </source>
</evidence>
<keyword evidence="5 12" id="KW-0812">Transmembrane</keyword>
<keyword evidence="6 12" id="KW-1133">Transmembrane helix</keyword>
<feature type="binding site" evidence="11">
    <location>
        <position position="499"/>
    </location>
    <ligand>
        <name>Mn(2+)</name>
        <dbReference type="ChEBI" id="CHEBI:29035"/>
    </ligand>
</feature>
<evidence type="ECO:0000256" key="1">
    <source>
        <dbReference type="ARBA" id="ARBA00004651"/>
    </source>
</evidence>
<evidence type="ECO:0000256" key="3">
    <source>
        <dbReference type="ARBA" id="ARBA00009983"/>
    </source>
</evidence>
<evidence type="ECO:0000259" key="13">
    <source>
        <dbReference type="Pfam" id="PF00884"/>
    </source>
</evidence>
<dbReference type="InterPro" id="IPR000917">
    <property type="entry name" value="Sulfatase_N"/>
</dbReference>
<accession>A0A1B1Z8F1</accession>
<comment type="similarity">
    <text evidence="3 8">Belongs to the LTA synthase family.</text>
</comment>
<keyword evidence="7 8" id="KW-0472">Membrane</keyword>
<evidence type="ECO:0000256" key="5">
    <source>
        <dbReference type="ARBA" id="ARBA00022692"/>
    </source>
</evidence>
<dbReference type="EMBL" id="CP016761">
    <property type="protein sequence ID" value="ANX13734.1"/>
    <property type="molecule type" value="Genomic_DNA"/>
</dbReference>
<dbReference type="Pfam" id="PF00884">
    <property type="entry name" value="Sulfatase"/>
    <property type="match status" value="1"/>
</dbReference>
<dbReference type="SUPFAM" id="SSF53649">
    <property type="entry name" value="Alkaline phosphatase-like"/>
    <property type="match status" value="1"/>
</dbReference>
<dbReference type="CDD" id="cd16015">
    <property type="entry name" value="LTA_synthase"/>
    <property type="match status" value="1"/>
</dbReference>
<evidence type="ECO:0000256" key="10">
    <source>
        <dbReference type="PIRSR" id="PIRSR005091-2"/>
    </source>
</evidence>
<evidence type="ECO:0000256" key="4">
    <source>
        <dbReference type="ARBA" id="ARBA00022475"/>
    </source>
</evidence>
<feature type="transmembrane region" description="Helical" evidence="12">
    <location>
        <begin position="12"/>
        <end position="33"/>
    </location>
</feature>
<dbReference type="RefSeq" id="WP_066292982.1">
    <property type="nucleotide sequence ID" value="NZ_CP016761.1"/>
</dbReference>
<organism evidence="14 15">
    <name type="scientific">Fictibacillus arsenicus</name>
    <dbReference type="NCBI Taxonomy" id="255247"/>
    <lineage>
        <taxon>Bacteria</taxon>
        <taxon>Bacillati</taxon>
        <taxon>Bacillota</taxon>
        <taxon>Bacilli</taxon>
        <taxon>Bacillales</taxon>
        <taxon>Fictibacillaceae</taxon>
        <taxon>Fictibacillus</taxon>
    </lineage>
</organism>
<keyword evidence="15" id="KW-1185">Reference proteome</keyword>
<dbReference type="InterPro" id="IPR017850">
    <property type="entry name" value="Alkaline_phosphatase_core_sf"/>
</dbReference>
<dbReference type="STRING" id="255247.ABE41_017125"/>
<dbReference type="Gene3D" id="3.40.720.10">
    <property type="entry name" value="Alkaline Phosphatase, subunit A"/>
    <property type="match status" value="1"/>
</dbReference>
<evidence type="ECO:0000256" key="9">
    <source>
        <dbReference type="PIRSR" id="PIRSR005091-1"/>
    </source>
</evidence>
<evidence type="ECO:0000256" key="8">
    <source>
        <dbReference type="PIRNR" id="PIRNR005091"/>
    </source>
</evidence>
<dbReference type="OrthoDB" id="5901192at2"/>
<dbReference type="PANTHER" id="PTHR47371">
    <property type="entry name" value="LIPOTEICHOIC ACID SYNTHASE"/>
    <property type="match status" value="1"/>
</dbReference>
<proteinExistence type="inferred from homology"/>
<comment type="pathway">
    <text evidence="2">Cell wall biogenesis; lipoteichoic acid biosynthesis.</text>
</comment>
<feature type="binding site" evidence="10">
    <location>
        <position position="440"/>
    </location>
    <ligand>
        <name>substrate</name>
    </ligand>
</feature>
<dbReference type="PANTHER" id="PTHR47371:SF3">
    <property type="entry name" value="PHOSPHOGLYCEROL TRANSFERASE I"/>
    <property type="match status" value="1"/>
</dbReference>
<dbReference type="GO" id="GO:0005886">
    <property type="term" value="C:plasma membrane"/>
    <property type="evidence" value="ECO:0007669"/>
    <property type="project" value="UniProtKB-SubCell"/>
</dbReference>
<evidence type="ECO:0000256" key="6">
    <source>
        <dbReference type="ARBA" id="ARBA00022989"/>
    </source>
</evidence>
<feature type="binding site" evidence="11">
    <location>
        <position position="500"/>
    </location>
    <ligand>
        <name>Mn(2+)</name>
        <dbReference type="ChEBI" id="CHEBI:29035"/>
    </ligand>
</feature>
<feature type="transmembrane region" description="Helical" evidence="12">
    <location>
        <begin position="146"/>
        <end position="163"/>
    </location>
</feature>
<name>A0A1B1Z8F1_9BACL</name>
<protein>
    <recommendedName>
        <fullName evidence="13">Sulfatase N-terminal domain-containing protein</fullName>
    </recommendedName>
</protein>
<dbReference type="KEGG" id="far:ABE41_017125"/>
<dbReference type="GO" id="GO:0046872">
    <property type="term" value="F:metal ion binding"/>
    <property type="evidence" value="ECO:0007669"/>
    <property type="project" value="UniProtKB-KW"/>
</dbReference>
<dbReference type="AlphaFoldDB" id="A0A1B1Z8F1"/>
<keyword evidence="10" id="KW-0479">Metal-binding</keyword>
<evidence type="ECO:0000313" key="15">
    <source>
        <dbReference type="Proteomes" id="UP000077412"/>
    </source>
</evidence>
<gene>
    <name evidence="14" type="ORF">ABE41_017125</name>
</gene>
<evidence type="ECO:0000256" key="11">
    <source>
        <dbReference type="PIRSR" id="PIRSR005091-3"/>
    </source>
</evidence>
<feature type="active site" evidence="9">
    <location>
        <position position="327"/>
    </location>
</feature>
<keyword evidence="10" id="KW-0464">Manganese</keyword>
<evidence type="ECO:0000256" key="7">
    <source>
        <dbReference type="ARBA" id="ARBA00023136"/>
    </source>
</evidence>
<sequence>MILQGFKRWGWDYFFYGAFLLAVFLKLYLFGAFSDTVFARTGLVGFIKESLSKLLNEGTIIGFYAGLTLISVGALLLVSFWTLFLKQSKRWISLLILNAVLTFLIVGDLIYYRYFNDLLSMTVLSQANQVGAISGSILDLFQAKDIIFILDLIVLIPLVIILIKRGNGKLKARMVTRGALGLAAFVIGYLFVMSPINEYTKKYGSALFASNWYNMALYSQTGLLGFHGFDIYRYVNEAVFEQKKISAKESKVIENWFNDHQKEMSNETPFYGVAKDKNVIMIQLEAFQNFVINQKINGEEITPNINKLINDSMYFPNFSLQTGQGRTSDAEFLANASLHPLYSGSVYVRYPSNTFDSLPGILKQNGYETAAFHAYKKSFWNRYVVYDNYGFDHFFGEGDFKEGEIAGWTLGDKPFMQQSVDELVKMKKPFYGFMVALTSHHPYNIQSKFRTLNVGEYEGSIVGDYLHSVHYVDEAVGMLVERLKKENLWDETVLLLYGDHDYGVDNNEAMMKIAGEDFTPYNIEKTFHEVPLVIHLPNDEGKGVYERTGGQLDLSPTILHALGVPFDDRYMMGGNLFEEKNQLVVQRDLSFTNGDYTYKSSVDGFFDKGTCFDGKTGKITDINLCKPAYDQAKKELNISDKVIFSNVLEKFMKKE</sequence>
<feature type="domain" description="Sulfatase N-terminal" evidence="13">
    <location>
        <begin position="277"/>
        <end position="564"/>
    </location>
</feature>
<dbReference type="Proteomes" id="UP000077412">
    <property type="component" value="Chromosome"/>
</dbReference>
<feature type="binding site" evidence="11">
    <location>
        <position position="285"/>
    </location>
    <ligand>
        <name>Mn(2+)</name>
        <dbReference type="ChEBI" id="CHEBI:29035"/>
    </ligand>
</feature>
<evidence type="ECO:0000313" key="14">
    <source>
        <dbReference type="EMBL" id="ANX13734.1"/>
    </source>
</evidence>
<feature type="transmembrane region" description="Helical" evidence="12">
    <location>
        <begin position="61"/>
        <end position="84"/>
    </location>
</feature>
<evidence type="ECO:0000256" key="12">
    <source>
        <dbReference type="SAM" id="Phobius"/>
    </source>
</evidence>
<dbReference type="Gene3D" id="3.30.1120.170">
    <property type="match status" value="1"/>
</dbReference>
<comment type="subcellular location">
    <subcellularLocation>
        <location evidence="1">Cell membrane</location>
        <topology evidence="1">Multi-pass membrane protein</topology>
    </subcellularLocation>
</comment>